<dbReference type="SMART" id="SM00028">
    <property type="entry name" value="TPR"/>
    <property type="match status" value="4"/>
</dbReference>
<keyword evidence="3" id="KW-0597">Phosphoprotein</keyword>
<dbReference type="EC" id="2.7.13.3" evidence="2"/>
<dbReference type="PROSITE" id="PS50005">
    <property type="entry name" value="TPR"/>
    <property type="match status" value="2"/>
</dbReference>
<keyword evidence="7" id="KW-0802">TPR repeat</keyword>
<dbReference type="Gene3D" id="3.40.50.2300">
    <property type="match status" value="1"/>
</dbReference>
<reference evidence="10 11" key="1">
    <citation type="submission" date="2016-01" db="EMBL/GenBank/DDBJ databases">
        <title>Complete genome and mega plasmid sequence of Sphingomonas panacis DCY99 elicits systemic resistance in rice to Xanthomonas oryzae.</title>
        <authorList>
            <person name="Kim Y.J."/>
            <person name="Yang D.C."/>
            <person name="Sing P."/>
        </authorList>
    </citation>
    <scope>NUCLEOTIDE SEQUENCE [LARGE SCALE GENOMIC DNA]</scope>
    <source>
        <strain evidence="10 11">DCY99</strain>
    </source>
</reference>
<keyword evidence="8" id="KW-1133">Transmembrane helix</keyword>
<dbReference type="InterPro" id="IPR004358">
    <property type="entry name" value="Sig_transdc_His_kin-like_C"/>
</dbReference>
<name>A0A1B3ZH97_9SPHN</name>
<dbReference type="CDD" id="cd16922">
    <property type="entry name" value="HATPase_EvgS-ArcB-TorS-like"/>
    <property type="match status" value="1"/>
</dbReference>
<dbReference type="SMART" id="SM00387">
    <property type="entry name" value="HATPase_c"/>
    <property type="match status" value="1"/>
</dbReference>
<evidence type="ECO:0000256" key="4">
    <source>
        <dbReference type="ARBA" id="ARBA00022679"/>
    </source>
</evidence>
<dbReference type="InterPro" id="IPR036890">
    <property type="entry name" value="HATPase_C_sf"/>
</dbReference>
<dbReference type="PANTHER" id="PTHR43047:SF78">
    <property type="entry name" value="SENSORY_REGULATORY PROTEIN RPFC"/>
    <property type="match status" value="1"/>
</dbReference>
<dbReference type="InterPro" id="IPR005467">
    <property type="entry name" value="His_kinase_dom"/>
</dbReference>
<feature type="repeat" description="TPR" evidence="7">
    <location>
        <begin position="182"/>
        <end position="215"/>
    </location>
</feature>
<keyword evidence="8" id="KW-0472">Membrane</keyword>
<dbReference type="AlphaFoldDB" id="A0A1B3ZH97"/>
<evidence type="ECO:0000313" key="10">
    <source>
        <dbReference type="EMBL" id="AOH86771.1"/>
    </source>
</evidence>
<dbReference type="PANTHER" id="PTHR43047">
    <property type="entry name" value="TWO-COMPONENT HISTIDINE PROTEIN KINASE"/>
    <property type="match status" value="1"/>
</dbReference>
<dbReference type="SUPFAM" id="SSF52172">
    <property type="entry name" value="CheY-like"/>
    <property type="match status" value="1"/>
</dbReference>
<dbReference type="KEGG" id="span:AWL63_13330"/>
<dbReference type="FunFam" id="3.30.565.10:FF:000010">
    <property type="entry name" value="Sensor histidine kinase RcsC"/>
    <property type="match status" value="1"/>
</dbReference>
<dbReference type="STRING" id="1560345.AWL63_13330"/>
<dbReference type="Gene3D" id="1.10.287.130">
    <property type="match status" value="1"/>
</dbReference>
<feature type="repeat" description="TPR" evidence="7">
    <location>
        <begin position="144"/>
        <end position="177"/>
    </location>
</feature>
<evidence type="ECO:0000313" key="11">
    <source>
        <dbReference type="Proteomes" id="UP000094256"/>
    </source>
</evidence>
<evidence type="ECO:0000256" key="7">
    <source>
        <dbReference type="PROSITE-ProRule" id="PRU00339"/>
    </source>
</evidence>
<dbReference type="CDD" id="cd00082">
    <property type="entry name" value="HisKA"/>
    <property type="match status" value="1"/>
</dbReference>
<dbReference type="InterPro" id="IPR003594">
    <property type="entry name" value="HATPase_dom"/>
</dbReference>
<dbReference type="InterPro" id="IPR003661">
    <property type="entry name" value="HisK_dim/P_dom"/>
</dbReference>
<dbReference type="SUPFAM" id="SSF55874">
    <property type="entry name" value="ATPase domain of HSP90 chaperone/DNA topoisomerase II/histidine kinase"/>
    <property type="match status" value="1"/>
</dbReference>
<evidence type="ECO:0000256" key="5">
    <source>
        <dbReference type="ARBA" id="ARBA00022777"/>
    </source>
</evidence>
<sequence length="802" mass="85632">MLWCALSLYPAAARAVSVGEQFDALVADAKAAMLVNPSQAIDKAKAAQQLAGALPGGRRTIGIAAAQWLQGEAYLRLGDVVHARPLIDQAFATASAGPATKLTGDILLSRGGLHTATAQVAAALTDYQKAHNLFRDLGETRSRAIALLSIALLYQEAGDYRTALRYYDQARDIYSADPQLLLSIFNNRGNALKELGRYDAAEQQFREAFTLAKTMHSPAFEARVLSNVARSQLRAGQLDAADRTISQGFAYRRAPDAAGEIGQFWALAARSALQRGNVGKATELIVRGFTGVDLLDREAHETAYQAFKQIGDDKQALTHLEALKNLDDQTSKLAASTNTALAAARFDFANQELRIAKLRNDDLARKNAFERSRVETQRMIFAAAAIVTVIVVALLAASLIVIRRSRNEVRAANVDLAASNVALAKALAAKTEFLATTSHEIRTPLNGILGMTQVMLADAKLDGALRDRIGIVHSAGVTMRALVDDILDVAKIETGNLSVEQAPFDLKEMLRDVCRLWQEQARDKGLSFALDLEDAPRGIEGDVARLRQIVFNLLSNAIKFTDAGTIRLAVTTDVDGTGERMRIAVSDNGIGIPADKLGMIFESFRQVDAGTTRRFGGTGLGLSICRNLARAMGGDVSVESVEGQGSTFTVDLPWIRVAAADHVAGTGSNGLLIVDRNPITRAMLRAMLAPHAGSVSFAANAAEATARLGEGGIAQVLIDDATIKAADDIAAALEVIGEAAVAAGAYTTLLWSAPDPQDHKRASDAMIDQLVPKPIAGARLTELIYSQNEHNVSDTGLVTRAA</sequence>
<protein>
    <recommendedName>
        <fullName evidence="2">histidine kinase</fullName>
        <ecNumber evidence="2">2.7.13.3</ecNumber>
    </recommendedName>
</protein>
<dbReference type="GO" id="GO:0000155">
    <property type="term" value="F:phosphorelay sensor kinase activity"/>
    <property type="evidence" value="ECO:0007669"/>
    <property type="project" value="InterPro"/>
</dbReference>
<dbReference type="Gene3D" id="1.25.40.10">
    <property type="entry name" value="Tetratricopeptide repeat domain"/>
    <property type="match status" value="2"/>
</dbReference>
<keyword evidence="11" id="KW-1185">Reference proteome</keyword>
<keyword evidence="8" id="KW-0812">Transmembrane</keyword>
<dbReference type="InterPro" id="IPR011006">
    <property type="entry name" value="CheY-like_superfamily"/>
</dbReference>
<evidence type="ECO:0000256" key="6">
    <source>
        <dbReference type="ARBA" id="ARBA00023012"/>
    </source>
</evidence>
<dbReference type="SMART" id="SM00388">
    <property type="entry name" value="HisKA"/>
    <property type="match status" value="1"/>
</dbReference>
<dbReference type="InterPro" id="IPR011990">
    <property type="entry name" value="TPR-like_helical_dom_sf"/>
</dbReference>
<dbReference type="SUPFAM" id="SSF48452">
    <property type="entry name" value="TPR-like"/>
    <property type="match status" value="1"/>
</dbReference>
<dbReference type="Gene3D" id="3.30.565.10">
    <property type="entry name" value="Histidine kinase-like ATPase, C-terminal domain"/>
    <property type="match status" value="1"/>
</dbReference>
<dbReference type="InterPro" id="IPR019734">
    <property type="entry name" value="TPR_rpt"/>
</dbReference>
<keyword evidence="4" id="KW-0808">Transferase</keyword>
<dbReference type="SUPFAM" id="SSF47384">
    <property type="entry name" value="Homodimeric domain of signal transducing histidine kinase"/>
    <property type="match status" value="1"/>
</dbReference>
<evidence type="ECO:0000259" key="9">
    <source>
        <dbReference type="PROSITE" id="PS50109"/>
    </source>
</evidence>
<dbReference type="Pfam" id="PF02518">
    <property type="entry name" value="HATPase_c"/>
    <property type="match status" value="1"/>
</dbReference>
<evidence type="ECO:0000256" key="1">
    <source>
        <dbReference type="ARBA" id="ARBA00000085"/>
    </source>
</evidence>
<keyword evidence="6" id="KW-0902">Two-component regulatory system</keyword>
<keyword evidence="5 10" id="KW-0418">Kinase</keyword>
<comment type="catalytic activity">
    <reaction evidence="1">
        <text>ATP + protein L-histidine = ADP + protein N-phospho-L-histidine.</text>
        <dbReference type="EC" id="2.7.13.3"/>
    </reaction>
</comment>
<dbReference type="Pfam" id="PF13424">
    <property type="entry name" value="TPR_12"/>
    <property type="match status" value="1"/>
</dbReference>
<dbReference type="PROSITE" id="PS50109">
    <property type="entry name" value="HIS_KIN"/>
    <property type="match status" value="1"/>
</dbReference>
<dbReference type="EMBL" id="CP014168">
    <property type="protein sequence ID" value="AOH86771.1"/>
    <property type="molecule type" value="Genomic_DNA"/>
</dbReference>
<proteinExistence type="predicted"/>
<dbReference type="InterPro" id="IPR036097">
    <property type="entry name" value="HisK_dim/P_sf"/>
</dbReference>
<evidence type="ECO:0000256" key="3">
    <source>
        <dbReference type="ARBA" id="ARBA00022553"/>
    </source>
</evidence>
<dbReference type="Pfam" id="PF13374">
    <property type="entry name" value="TPR_10"/>
    <property type="match status" value="1"/>
</dbReference>
<dbReference type="Pfam" id="PF00512">
    <property type="entry name" value="HisKA"/>
    <property type="match status" value="1"/>
</dbReference>
<accession>A0A1B3ZH97</accession>
<dbReference type="PRINTS" id="PR00344">
    <property type="entry name" value="BCTRLSENSOR"/>
</dbReference>
<organism evidence="10 11">
    <name type="scientific">Sphingomonas panacis</name>
    <dbReference type="NCBI Taxonomy" id="1560345"/>
    <lineage>
        <taxon>Bacteria</taxon>
        <taxon>Pseudomonadati</taxon>
        <taxon>Pseudomonadota</taxon>
        <taxon>Alphaproteobacteria</taxon>
        <taxon>Sphingomonadales</taxon>
        <taxon>Sphingomonadaceae</taxon>
        <taxon>Sphingomonas</taxon>
    </lineage>
</organism>
<gene>
    <name evidence="10" type="ORF">AWL63_13330</name>
</gene>
<dbReference type="Proteomes" id="UP000094256">
    <property type="component" value="Chromosome"/>
</dbReference>
<feature type="transmembrane region" description="Helical" evidence="8">
    <location>
        <begin position="379"/>
        <end position="402"/>
    </location>
</feature>
<evidence type="ECO:0000256" key="2">
    <source>
        <dbReference type="ARBA" id="ARBA00012438"/>
    </source>
</evidence>
<evidence type="ECO:0000256" key="8">
    <source>
        <dbReference type="SAM" id="Phobius"/>
    </source>
</evidence>
<feature type="domain" description="Histidine kinase" evidence="9">
    <location>
        <begin position="436"/>
        <end position="656"/>
    </location>
</feature>
<dbReference type="OrthoDB" id="9801651at2"/>